<evidence type="ECO:0000256" key="13">
    <source>
        <dbReference type="ARBA" id="ARBA00023306"/>
    </source>
</evidence>
<feature type="active site" evidence="16">
    <location>
        <position position="191"/>
    </location>
</feature>
<feature type="domain" description="FAD-binding PCMH-type" evidence="17">
    <location>
        <begin position="34"/>
        <end position="212"/>
    </location>
</feature>
<dbReference type="NCBIfam" id="NF010480">
    <property type="entry name" value="PRK13905.1"/>
    <property type="match status" value="1"/>
</dbReference>
<proteinExistence type="inferred from homology"/>
<evidence type="ECO:0000256" key="6">
    <source>
        <dbReference type="ARBA" id="ARBA00022618"/>
    </source>
</evidence>
<comment type="cofactor">
    <cofactor evidence="1 16">
        <name>FAD</name>
        <dbReference type="ChEBI" id="CHEBI:57692"/>
    </cofactor>
</comment>
<keyword evidence="13 16" id="KW-0131">Cell cycle</keyword>
<reference evidence="18 19" key="1">
    <citation type="submission" date="2024-03" db="EMBL/GenBank/DDBJ databases">
        <title>Human intestinal bacterial collection.</title>
        <authorList>
            <person name="Pauvert C."/>
            <person name="Hitch T.C.A."/>
            <person name="Clavel T."/>
        </authorList>
    </citation>
    <scope>NUCLEOTIDE SEQUENCE [LARGE SCALE GENOMIC DNA]</scope>
    <source>
        <strain evidence="18 19">CLA-JM-H10</strain>
    </source>
</reference>
<keyword evidence="14 16" id="KW-0961">Cell wall biogenesis/degradation</keyword>
<dbReference type="PROSITE" id="PS51387">
    <property type="entry name" value="FAD_PCMH"/>
    <property type="match status" value="1"/>
</dbReference>
<keyword evidence="11 16" id="KW-0573">Peptidoglycan synthesis</keyword>
<gene>
    <name evidence="16 18" type="primary">murB</name>
    <name evidence="18" type="ORF">WMO38_10660</name>
</gene>
<dbReference type="Proteomes" id="UP001480973">
    <property type="component" value="Unassembled WGS sequence"/>
</dbReference>
<sequence>MNSDNDILYSNLIKILGEDNVKKSEPMKNHTTFRIGGDADLFATPVNAEQIHDTVIYLKKAGVPYYVVGNGSNLLVSDAGYRGVIIQLYSRFAGYEILHDNCESAVDKADVIYIRVQSGMSIIKLASIVAGYSLSGMEFASGIPGSIGGGIMMNAGAYGGEMKDIVVCASIMDEDGNIRKLDNKELEFGYRTSVLRPGKDIVIDVVIALHPGNQTEIRGRMAEIAASRKEKQPLEYPSAGSTFKRPEGYFAGKLISDAGLKGFTCGGACVSEKHAGFVVNKGNATAADVIKLTDEVSEKIYELNGVKLELEVKKLGFEE</sequence>
<dbReference type="InterPro" id="IPR036318">
    <property type="entry name" value="FAD-bd_PCMH-like_sf"/>
</dbReference>
<evidence type="ECO:0000259" key="17">
    <source>
        <dbReference type="PROSITE" id="PS51387"/>
    </source>
</evidence>
<comment type="subcellular location">
    <subcellularLocation>
        <location evidence="3 16">Cytoplasm</location>
    </subcellularLocation>
</comment>
<evidence type="ECO:0000256" key="16">
    <source>
        <dbReference type="HAMAP-Rule" id="MF_00037"/>
    </source>
</evidence>
<evidence type="ECO:0000256" key="5">
    <source>
        <dbReference type="ARBA" id="ARBA00022490"/>
    </source>
</evidence>
<keyword evidence="5 16" id="KW-0963">Cytoplasm</keyword>
<evidence type="ECO:0000256" key="4">
    <source>
        <dbReference type="ARBA" id="ARBA00004752"/>
    </source>
</evidence>
<evidence type="ECO:0000256" key="14">
    <source>
        <dbReference type="ARBA" id="ARBA00023316"/>
    </source>
</evidence>
<name>A0ABV1GQ48_9FIRM</name>
<keyword evidence="6 16" id="KW-0132">Cell division</keyword>
<dbReference type="Gene3D" id="3.90.78.10">
    <property type="entry name" value="UDP-N-acetylenolpyruvoylglucosamine reductase, C-terminal domain"/>
    <property type="match status" value="1"/>
</dbReference>
<dbReference type="InterPro" id="IPR016169">
    <property type="entry name" value="FAD-bd_PCMH_sub2"/>
</dbReference>
<dbReference type="PANTHER" id="PTHR21071:SF4">
    <property type="entry name" value="UDP-N-ACETYLENOLPYRUVOYLGLUCOSAMINE REDUCTASE"/>
    <property type="match status" value="1"/>
</dbReference>
<dbReference type="NCBIfam" id="TIGR00179">
    <property type="entry name" value="murB"/>
    <property type="match status" value="1"/>
</dbReference>
<evidence type="ECO:0000256" key="7">
    <source>
        <dbReference type="ARBA" id="ARBA00022630"/>
    </source>
</evidence>
<evidence type="ECO:0000313" key="18">
    <source>
        <dbReference type="EMBL" id="MEQ2535576.1"/>
    </source>
</evidence>
<organism evidence="18 19">
    <name type="scientific">Lachnospira intestinalis</name>
    <dbReference type="NCBI Taxonomy" id="3133158"/>
    <lineage>
        <taxon>Bacteria</taxon>
        <taxon>Bacillati</taxon>
        <taxon>Bacillota</taxon>
        <taxon>Clostridia</taxon>
        <taxon>Lachnospirales</taxon>
        <taxon>Lachnospiraceae</taxon>
        <taxon>Lachnospira</taxon>
    </lineage>
</organism>
<evidence type="ECO:0000256" key="8">
    <source>
        <dbReference type="ARBA" id="ARBA00022827"/>
    </source>
</evidence>
<comment type="caution">
    <text evidence="18">The sequence shown here is derived from an EMBL/GenBank/DDBJ whole genome shotgun (WGS) entry which is preliminary data.</text>
</comment>
<dbReference type="SUPFAM" id="SSF56194">
    <property type="entry name" value="Uridine diphospho-N-Acetylenolpyruvylglucosamine reductase, MurB, C-terminal domain"/>
    <property type="match status" value="1"/>
</dbReference>
<evidence type="ECO:0000256" key="15">
    <source>
        <dbReference type="ARBA" id="ARBA00048914"/>
    </source>
</evidence>
<dbReference type="GO" id="GO:0008762">
    <property type="term" value="F:UDP-N-acetylmuramate dehydrogenase activity"/>
    <property type="evidence" value="ECO:0007669"/>
    <property type="project" value="UniProtKB-EC"/>
</dbReference>
<dbReference type="InterPro" id="IPR016167">
    <property type="entry name" value="FAD-bd_PCMH_sub1"/>
</dbReference>
<dbReference type="HAMAP" id="MF_00037">
    <property type="entry name" value="MurB"/>
    <property type="match status" value="1"/>
</dbReference>
<evidence type="ECO:0000256" key="2">
    <source>
        <dbReference type="ARBA" id="ARBA00003921"/>
    </source>
</evidence>
<feature type="active site" description="Proton donor" evidence="16">
    <location>
        <position position="241"/>
    </location>
</feature>
<evidence type="ECO:0000256" key="11">
    <source>
        <dbReference type="ARBA" id="ARBA00022984"/>
    </source>
</evidence>
<evidence type="ECO:0000256" key="3">
    <source>
        <dbReference type="ARBA" id="ARBA00004496"/>
    </source>
</evidence>
<keyword evidence="9 16" id="KW-0521">NADP</keyword>
<dbReference type="Pfam" id="PF02873">
    <property type="entry name" value="MurB_C"/>
    <property type="match status" value="1"/>
</dbReference>
<keyword evidence="10 16" id="KW-0133">Cell shape</keyword>
<dbReference type="InterPro" id="IPR036635">
    <property type="entry name" value="MurB_C_sf"/>
</dbReference>
<dbReference type="EC" id="1.3.1.98" evidence="16"/>
<comment type="function">
    <text evidence="2 16">Cell wall formation.</text>
</comment>
<keyword evidence="12 16" id="KW-0560">Oxidoreductase</keyword>
<comment type="catalytic activity">
    <reaction evidence="15 16">
        <text>UDP-N-acetyl-alpha-D-muramate + NADP(+) = UDP-N-acetyl-3-O-(1-carboxyvinyl)-alpha-D-glucosamine + NADPH + H(+)</text>
        <dbReference type="Rhea" id="RHEA:12248"/>
        <dbReference type="ChEBI" id="CHEBI:15378"/>
        <dbReference type="ChEBI" id="CHEBI:57783"/>
        <dbReference type="ChEBI" id="CHEBI:58349"/>
        <dbReference type="ChEBI" id="CHEBI:68483"/>
        <dbReference type="ChEBI" id="CHEBI:70757"/>
        <dbReference type="EC" id="1.3.1.98"/>
    </reaction>
</comment>
<dbReference type="InterPro" id="IPR016166">
    <property type="entry name" value="FAD-bd_PCMH"/>
</dbReference>
<evidence type="ECO:0000256" key="1">
    <source>
        <dbReference type="ARBA" id="ARBA00001974"/>
    </source>
</evidence>
<protein>
    <recommendedName>
        <fullName evidence="16">UDP-N-acetylenolpyruvoylglucosamine reductase</fullName>
        <ecNumber evidence="16">1.3.1.98</ecNumber>
    </recommendedName>
    <alternativeName>
        <fullName evidence="16">UDP-N-acetylmuramate dehydrogenase</fullName>
    </alternativeName>
</protein>
<evidence type="ECO:0000256" key="9">
    <source>
        <dbReference type="ARBA" id="ARBA00022857"/>
    </source>
</evidence>
<feature type="active site" evidence="16">
    <location>
        <position position="311"/>
    </location>
</feature>
<comment type="similarity">
    <text evidence="16">Belongs to the MurB family.</text>
</comment>
<keyword evidence="19" id="KW-1185">Reference proteome</keyword>
<dbReference type="SUPFAM" id="SSF56176">
    <property type="entry name" value="FAD-binding/transporter-associated domain-like"/>
    <property type="match status" value="1"/>
</dbReference>
<dbReference type="Gene3D" id="3.30.43.10">
    <property type="entry name" value="Uridine Diphospho-n-acetylenolpyruvylglucosamine Reductase, domain 2"/>
    <property type="match status" value="1"/>
</dbReference>
<evidence type="ECO:0000313" key="19">
    <source>
        <dbReference type="Proteomes" id="UP001480973"/>
    </source>
</evidence>
<accession>A0ABV1GQ48</accession>
<keyword evidence="7 16" id="KW-0285">Flavoprotein</keyword>
<evidence type="ECO:0000256" key="12">
    <source>
        <dbReference type="ARBA" id="ARBA00023002"/>
    </source>
</evidence>
<dbReference type="EMBL" id="JBBMES010000012">
    <property type="protein sequence ID" value="MEQ2535576.1"/>
    <property type="molecule type" value="Genomic_DNA"/>
</dbReference>
<keyword evidence="8 16" id="KW-0274">FAD</keyword>
<comment type="pathway">
    <text evidence="4 16">Cell wall biogenesis; peptidoglycan biosynthesis.</text>
</comment>
<dbReference type="PANTHER" id="PTHR21071">
    <property type="entry name" value="UDP-N-ACETYLENOLPYRUVOYLGLUCOSAMINE REDUCTASE"/>
    <property type="match status" value="1"/>
</dbReference>
<dbReference type="InterPro" id="IPR006094">
    <property type="entry name" value="Oxid_FAD_bind_N"/>
</dbReference>
<dbReference type="InterPro" id="IPR003170">
    <property type="entry name" value="MurB"/>
</dbReference>
<dbReference type="Pfam" id="PF01565">
    <property type="entry name" value="FAD_binding_4"/>
    <property type="match status" value="1"/>
</dbReference>
<dbReference type="Gene3D" id="3.30.465.10">
    <property type="match status" value="1"/>
</dbReference>
<dbReference type="InterPro" id="IPR011601">
    <property type="entry name" value="MurB_C"/>
</dbReference>
<evidence type="ECO:0000256" key="10">
    <source>
        <dbReference type="ARBA" id="ARBA00022960"/>
    </source>
</evidence>